<organism evidence="2 3">
    <name type="scientific">Mycena pura</name>
    <dbReference type="NCBI Taxonomy" id="153505"/>
    <lineage>
        <taxon>Eukaryota</taxon>
        <taxon>Fungi</taxon>
        <taxon>Dikarya</taxon>
        <taxon>Basidiomycota</taxon>
        <taxon>Agaricomycotina</taxon>
        <taxon>Agaricomycetes</taxon>
        <taxon>Agaricomycetidae</taxon>
        <taxon>Agaricales</taxon>
        <taxon>Marasmiineae</taxon>
        <taxon>Mycenaceae</taxon>
        <taxon>Mycena</taxon>
    </lineage>
</organism>
<reference evidence="2" key="1">
    <citation type="submission" date="2023-03" db="EMBL/GenBank/DDBJ databases">
        <title>Massive genome expansion in bonnet fungi (Mycena s.s.) driven by repeated elements and novel gene families across ecological guilds.</title>
        <authorList>
            <consortium name="Lawrence Berkeley National Laboratory"/>
            <person name="Harder C.B."/>
            <person name="Miyauchi S."/>
            <person name="Viragh M."/>
            <person name="Kuo A."/>
            <person name="Thoen E."/>
            <person name="Andreopoulos B."/>
            <person name="Lu D."/>
            <person name="Skrede I."/>
            <person name="Drula E."/>
            <person name="Henrissat B."/>
            <person name="Morin E."/>
            <person name="Kohler A."/>
            <person name="Barry K."/>
            <person name="LaButti K."/>
            <person name="Morin E."/>
            <person name="Salamov A."/>
            <person name="Lipzen A."/>
            <person name="Mereny Z."/>
            <person name="Hegedus B."/>
            <person name="Baldrian P."/>
            <person name="Stursova M."/>
            <person name="Weitz H."/>
            <person name="Taylor A."/>
            <person name="Grigoriev I.V."/>
            <person name="Nagy L.G."/>
            <person name="Martin F."/>
            <person name="Kauserud H."/>
        </authorList>
    </citation>
    <scope>NUCLEOTIDE SEQUENCE</scope>
    <source>
        <strain evidence="2">9144</strain>
    </source>
</reference>
<comment type="caution">
    <text evidence="2">The sequence shown here is derived from an EMBL/GenBank/DDBJ whole genome shotgun (WGS) entry which is preliminary data.</text>
</comment>
<proteinExistence type="predicted"/>
<evidence type="ECO:0000313" key="3">
    <source>
        <dbReference type="Proteomes" id="UP001219525"/>
    </source>
</evidence>
<keyword evidence="3" id="KW-1185">Reference proteome</keyword>
<gene>
    <name evidence="2" type="ORF">GGX14DRAFT_604686</name>
</gene>
<sequence length="228" mass="25158">MGGEIVNRNHNILSHYTLNVRIHFRPASTRSPCIYALEGAITAMTSDSEKSRCYSSPPQPKRTTSRLYLDPGAAGDLASDDPGARRTRTRRWRRPRTRRVRSSAWRSRTPKSTAMLQCRSFGEFAVVRPEMCEPTALGSALLAGRGGWLFGWWDLARAEIVTEGSGGVAQCALPSVQKCPEHIQDAGVFEILCKTKNVLGKTKLLPQKLGPRQTSWAFLSLGCLGQDA</sequence>
<dbReference type="AlphaFoldDB" id="A0AAD6VQC0"/>
<accession>A0AAD6VQC0</accession>
<evidence type="ECO:0000256" key="1">
    <source>
        <dbReference type="SAM" id="MobiDB-lite"/>
    </source>
</evidence>
<evidence type="ECO:0000313" key="2">
    <source>
        <dbReference type="EMBL" id="KAJ7216420.1"/>
    </source>
</evidence>
<dbReference type="Proteomes" id="UP001219525">
    <property type="component" value="Unassembled WGS sequence"/>
</dbReference>
<name>A0AAD6VQC0_9AGAR</name>
<feature type="compositionally biased region" description="Polar residues" evidence="1">
    <location>
        <begin position="53"/>
        <end position="66"/>
    </location>
</feature>
<dbReference type="EMBL" id="JARJCW010000015">
    <property type="protein sequence ID" value="KAJ7216420.1"/>
    <property type="molecule type" value="Genomic_DNA"/>
</dbReference>
<protein>
    <submittedName>
        <fullName evidence="2">Uncharacterized protein</fullName>
    </submittedName>
</protein>
<feature type="region of interest" description="Disordered" evidence="1">
    <location>
        <begin position="47"/>
        <end position="97"/>
    </location>
</feature>
<feature type="compositionally biased region" description="Basic residues" evidence="1">
    <location>
        <begin position="85"/>
        <end position="97"/>
    </location>
</feature>